<dbReference type="InterPro" id="IPR045110">
    <property type="entry name" value="XMAP215"/>
</dbReference>
<evidence type="ECO:0000313" key="1">
    <source>
        <dbReference type="EMBL" id="GIY61303.1"/>
    </source>
</evidence>
<dbReference type="GO" id="GO:0051010">
    <property type="term" value="F:microtubule plus-end binding"/>
    <property type="evidence" value="ECO:0007669"/>
    <property type="project" value="InterPro"/>
</dbReference>
<dbReference type="Gene3D" id="1.25.10.10">
    <property type="entry name" value="Leucine-rich Repeat Variant"/>
    <property type="match status" value="2"/>
</dbReference>
<dbReference type="GO" id="GO:0007051">
    <property type="term" value="P:spindle organization"/>
    <property type="evidence" value="ECO:0007669"/>
    <property type="project" value="InterPro"/>
</dbReference>
<gene>
    <name evidence="1" type="primary">msps</name>
    <name evidence="1" type="ORF">CEXT_454061</name>
</gene>
<dbReference type="InterPro" id="IPR016024">
    <property type="entry name" value="ARM-type_fold"/>
</dbReference>
<dbReference type="GO" id="GO:0061863">
    <property type="term" value="F:microtubule plus end polymerase"/>
    <property type="evidence" value="ECO:0007669"/>
    <property type="project" value="InterPro"/>
</dbReference>
<protein>
    <submittedName>
        <fullName evidence="1">Protein mini spindles</fullName>
    </submittedName>
</protein>
<dbReference type="PANTHER" id="PTHR12609">
    <property type="entry name" value="MICROTUBULE ASSOCIATED PROTEIN XMAP215"/>
    <property type="match status" value="1"/>
</dbReference>
<dbReference type="SUPFAM" id="SSF48371">
    <property type="entry name" value="ARM repeat"/>
    <property type="match status" value="1"/>
</dbReference>
<organism evidence="1 2">
    <name type="scientific">Caerostris extrusa</name>
    <name type="common">Bark spider</name>
    <name type="synonym">Caerostris bankana</name>
    <dbReference type="NCBI Taxonomy" id="172846"/>
    <lineage>
        <taxon>Eukaryota</taxon>
        <taxon>Metazoa</taxon>
        <taxon>Ecdysozoa</taxon>
        <taxon>Arthropoda</taxon>
        <taxon>Chelicerata</taxon>
        <taxon>Arachnida</taxon>
        <taxon>Araneae</taxon>
        <taxon>Araneomorphae</taxon>
        <taxon>Entelegynae</taxon>
        <taxon>Araneoidea</taxon>
        <taxon>Araneidae</taxon>
        <taxon>Caerostris</taxon>
    </lineage>
</organism>
<dbReference type="GO" id="GO:0030951">
    <property type="term" value="P:establishment or maintenance of microtubule cytoskeleton polarity"/>
    <property type="evidence" value="ECO:0007669"/>
    <property type="project" value="InterPro"/>
</dbReference>
<comment type="caution">
    <text evidence="1">The sequence shown here is derived from an EMBL/GenBank/DDBJ whole genome shotgun (WGS) entry which is preliminary data.</text>
</comment>
<dbReference type="GO" id="GO:0046785">
    <property type="term" value="P:microtubule polymerization"/>
    <property type="evidence" value="ECO:0007669"/>
    <property type="project" value="InterPro"/>
</dbReference>
<dbReference type="AlphaFoldDB" id="A0AAV4UU80"/>
<reference evidence="1 2" key="1">
    <citation type="submission" date="2021-06" db="EMBL/GenBank/DDBJ databases">
        <title>Caerostris extrusa draft genome.</title>
        <authorList>
            <person name="Kono N."/>
            <person name="Arakawa K."/>
        </authorList>
    </citation>
    <scope>NUCLEOTIDE SEQUENCE [LARGE SCALE GENOMIC DNA]</scope>
</reference>
<sequence>MLLHVSPAIFEKFKEKKQNVVIPLRETIDALYSITGFESMLEDIQAALENKNPQIKAETFSLLKTLNDTDGTVRENAAEALGTALKVVGDRMMTPFLQEVDALKMAKIKDFCDKAVVKQTVEKKNLYLHHLL</sequence>
<dbReference type="InterPro" id="IPR011989">
    <property type="entry name" value="ARM-like"/>
</dbReference>
<dbReference type="EMBL" id="BPLR01013450">
    <property type="protein sequence ID" value="GIY61303.1"/>
    <property type="molecule type" value="Genomic_DNA"/>
</dbReference>
<dbReference type="Proteomes" id="UP001054945">
    <property type="component" value="Unassembled WGS sequence"/>
</dbReference>
<accession>A0AAV4UU80</accession>
<proteinExistence type="predicted"/>
<keyword evidence="2" id="KW-1185">Reference proteome</keyword>
<evidence type="ECO:0000313" key="2">
    <source>
        <dbReference type="Proteomes" id="UP001054945"/>
    </source>
</evidence>
<name>A0AAV4UU80_CAEEX</name>